<dbReference type="AlphaFoldDB" id="A0A5C8ZWF4"/>
<evidence type="ECO:0000259" key="5">
    <source>
        <dbReference type="Pfam" id="PF00296"/>
    </source>
</evidence>
<dbReference type="SUPFAM" id="SSF51679">
    <property type="entry name" value="Bacterial luciferase-like"/>
    <property type="match status" value="1"/>
</dbReference>
<dbReference type="GO" id="GO:0008726">
    <property type="term" value="F:alkanesulfonate monooxygenase activity"/>
    <property type="evidence" value="ECO:0007669"/>
    <property type="project" value="TreeGrafter"/>
</dbReference>
<dbReference type="EC" id="1.-.-.-" evidence="6"/>
<organism evidence="6 7">
    <name type="scientific">Parahaliea aestuarii</name>
    <dbReference type="NCBI Taxonomy" id="1852021"/>
    <lineage>
        <taxon>Bacteria</taxon>
        <taxon>Pseudomonadati</taxon>
        <taxon>Pseudomonadota</taxon>
        <taxon>Gammaproteobacteria</taxon>
        <taxon>Cellvibrionales</taxon>
        <taxon>Halieaceae</taxon>
        <taxon>Parahaliea</taxon>
    </lineage>
</organism>
<dbReference type="InterPro" id="IPR036661">
    <property type="entry name" value="Luciferase-like_sf"/>
</dbReference>
<dbReference type="Gene3D" id="3.20.20.30">
    <property type="entry name" value="Luciferase-like domain"/>
    <property type="match status" value="1"/>
</dbReference>
<keyword evidence="7" id="KW-1185">Reference proteome</keyword>
<dbReference type="InterPro" id="IPR011251">
    <property type="entry name" value="Luciferase-like_dom"/>
</dbReference>
<protein>
    <submittedName>
        <fullName evidence="6">TIGR03619 family F420-dependent LLM class oxidoreductase</fullName>
        <ecNumber evidence="6">1.-.-.-</ecNumber>
    </submittedName>
</protein>
<proteinExistence type="predicted"/>
<evidence type="ECO:0000256" key="3">
    <source>
        <dbReference type="ARBA" id="ARBA00023002"/>
    </source>
</evidence>
<dbReference type="InterPro" id="IPR019921">
    <property type="entry name" value="Lucif-like_OxRdtase_Rv2161c"/>
</dbReference>
<evidence type="ECO:0000313" key="7">
    <source>
        <dbReference type="Proteomes" id="UP000321933"/>
    </source>
</evidence>
<dbReference type="Pfam" id="PF00296">
    <property type="entry name" value="Bac_luciferase"/>
    <property type="match status" value="1"/>
</dbReference>
<feature type="domain" description="Luciferase-like" evidence="5">
    <location>
        <begin position="10"/>
        <end position="235"/>
    </location>
</feature>
<gene>
    <name evidence="6" type="ORF">FVW59_11650</name>
</gene>
<keyword evidence="4" id="KW-0503">Monooxygenase</keyword>
<evidence type="ECO:0000256" key="4">
    <source>
        <dbReference type="ARBA" id="ARBA00023033"/>
    </source>
</evidence>
<dbReference type="GO" id="GO:0046306">
    <property type="term" value="P:alkanesulfonate catabolic process"/>
    <property type="evidence" value="ECO:0007669"/>
    <property type="project" value="TreeGrafter"/>
</dbReference>
<dbReference type="RefSeq" id="WP_148064494.1">
    <property type="nucleotide sequence ID" value="NZ_VRYZ01000004.1"/>
</dbReference>
<dbReference type="NCBIfam" id="TIGR03619">
    <property type="entry name" value="F420_Rv2161c"/>
    <property type="match status" value="1"/>
</dbReference>
<dbReference type="Proteomes" id="UP000321933">
    <property type="component" value="Unassembled WGS sequence"/>
</dbReference>
<dbReference type="PANTHER" id="PTHR42847">
    <property type="entry name" value="ALKANESULFONATE MONOOXYGENASE"/>
    <property type="match status" value="1"/>
</dbReference>
<keyword evidence="2" id="KW-0288">FMN</keyword>
<name>A0A5C8ZWF4_9GAMM</name>
<reference evidence="6 7" key="1">
    <citation type="submission" date="2019-08" db="EMBL/GenBank/DDBJ databases">
        <title>Parahaliea maris sp. nov., isolated from the surface seawater.</title>
        <authorList>
            <person name="Liu Y."/>
        </authorList>
    </citation>
    <scope>NUCLEOTIDE SEQUENCE [LARGE SCALE GENOMIC DNA]</scope>
    <source>
        <strain evidence="6 7">S2-26</strain>
    </source>
</reference>
<evidence type="ECO:0000313" key="6">
    <source>
        <dbReference type="EMBL" id="TXS91797.1"/>
    </source>
</evidence>
<accession>A0A5C8ZWF4</accession>
<dbReference type="PANTHER" id="PTHR42847:SF4">
    <property type="entry name" value="ALKANESULFONATE MONOOXYGENASE-RELATED"/>
    <property type="match status" value="1"/>
</dbReference>
<sequence>MEFGLSIAFHPLENYVPLAQAAEENGFSAVSLADHLIYPGSFSVPYPYTPDGVPRFGEFDSFPDPWVAITAMAAQTRVIQFYTNVFVLPTRNPVQVAKILATADLFSNERVGLGIGMGWMPEEFAAAGQPFAARGKRADEMIDILRLLWSGEQVSYEGEHYTLDAMRQVPPPRRQIPIYVGGFSAPALRRAAHNDGWIADLHSLSELQGLIENLDEHRAKAGTADRADYRIMAFGCTDAYEPAGFKAMADMGVTVATTMPWVLHGHSMTPPLQVAIDSIKRFADEVISKVQVEATPAGK</sequence>
<dbReference type="InterPro" id="IPR050172">
    <property type="entry name" value="SsuD_RutA_monooxygenase"/>
</dbReference>
<keyword evidence="1" id="KW-0285">Flavoprotein</keyword>
<dbReference type="OrthoDB" id="7054686at2"/>
<keyword evidence="3 6" id="KW-0560">Oxidoreductase</keyword>
<evidence type="ECO:0000256" key="1">
    <source>
        <dbReference type="ARBA" id="ARBA00022630"/>
    </source>
</evidence>
<dbReference type="EMBL" id="VRYZ01000004">
    <property type="protein sequence ID" value="TXS91797.1"/>
    <property type="molecule type" value="Genomic_DNA"/>
</dbReference>
<comment type="caution">
    <text evidence="6">The sequence shown here is derived from an EMBL/GenBank/DDBJ whole genome shotgun (WGS) entry which is preliminary data.</text>
</comment>
<evidence type="ECO:0000256" key="2">
    <source>
        <dbReference type="ARBA" id="ARBA00022643"/>
    </source>
</evidence>